<reference evidence="2 3" key="2">
    <citation type="journal article" date="2016" name="ISME J.">
        <title>Physiological and genomic characterization of two novel marine thaumarchaeal strains indicates niche differentiation.</title>
        <authorList>
            <person name="Bayer B."/>
            <person name="Vojvoda J."/>
            <person name="Offre P."/>
            <person name="Alves R.J."/>
            <person name="Elisabeth N.H."/>
            <person name="Garcia J.A."/>
            <person name="Volland J.M."/>
            <person name="Srivastava A."/>
            <person name="Schleper C."/>
            <person name="Herndl G.J."/>
        </authorList>
    </citation>
    <scope>NUCLEOTIDE SEQUENCE [LARGE SCALE GENOMIC DNA]</scope>
    <source>
        <strain evidence="2 3">NF5</strain>
    </source>
</reference>
<dbReference type="AlphaFoldDB" id="A0A0D5C309"/>
<organism evidence="2 3">
    <name type="scientific">Nitrosopumilus adriaticus</name>
    <dbReference type="NCBI Taxonomy" id="1580092"/>
    <lineage>
        <taxon>Archaea</taxon>
        <taxon>Nitrososphaerota</taxon>
        <taxon>Nitrososphaeria</taxon>
        <taxon>Nitrosopumilales</taxon>
        <taxon>Nitrosopumilaceae</taxon>
        <taxon>Nitrosopumilus</taxon>
    </lineage>
</organism>
<protein>
    <submittedName>
        <fullName evidence="2">Response regulator receiver domain protein</fullName>
    </submittedName>
</protein>
<dbReference type="RefSeq" id="WP_048116197.1">
    <property type="nucleotide sequence ID" value="NZ_CP011070.1"/>
</dbReference>
<dbReference type="PANTHER" id="PTHR45526">
    <property type="entry name" value="TRANSCRIPTIONAL REGULATORY PROTEIN DPIA"/>
    <property type="match status" value="1"/>
</dbReference>
<evidence type="ECO:0000259" key="1">
    <source>
        <dbReference type="PROSITE" id="PS50110"/>
    </source>
</evidence>
<dbReference type="InterPro" id="IPR001789">
    <property type="entry name" value="Sig_transdc_resp-reg_receiver"/>
</dbReference>
<dbReference type="OrthoDB" id="9652at2157"/>
<dbReference type="Gene3D" id="3.40.50.2300">
    <property type="match status" value="1"/>
</dbReference>
<proteinExistence type="predicted"/>
<dbReference type="Pfam" id="PF18551">
    <property type="entry name" value="TackOD1"/>
    <property type="match status" value="1"/>
</dbReference>
<dbReference type="SMART" id="SM00448">
    <property type="entry name" value="REC"/>
    <property type="match status" value="1"/>
</dbReference>
<reference evidence="3" key="1">
    <citation type="submission" date="2015-03" db="EMBL/GenBank/DDBJ databases">
        <title>Characterization of two novel Thaumarchaeota isolated from the Northern Adriatic Sea.</title>
        <authorList>
            <person name="Bayer B."/>
            <person name="Vojvoda J."/>
            <person name="Offre P."/>
            <person name="Srivastava A."/>
            <person name="Elisabeth N."/>
            <person name="Garcia J.A.L."/>
            <person name="Schleper C."/>
            <person name="Herndl G.J."/>
        </authorList>
    </citation>
    <scope>NUCLEOTIDE SEQUENCE [LARGE SCALE GENOMIC DNA]</scope>
    <source>
        <strain evidence="3">NF5</strain>
    </source>
</reference>
<evidence type="ECO:0000313" key="3">
    <source>
        <dbReference type="Proteomes" id="UP000032408"/>
    </source>
</evidence>
<dbReference type="PROSITE" id="PS50110">
    <property type="entry name" value="RESPONSE_REGULATORY"/>
    <property type="match status" value="1"/>
</dbReference>
<dbReference type="EMBL" id="CP011070">
    <property type="protein sequence ID" value="AJW70928.1"/>
    <property type="molecule type" value="Genomic_DNA"/>
</dbReference>
<dbReference type="GO" id="GO:0000156">
    <property type="term" value="F:phosphorelay response regulator activity"/>
    <property type="evidence" value="ECO:0007669"/>
    <property type="project" value="TreeGrafter"/>
</dbReference>
<dbReference type="Pfam" id="PF00072">
    <property type="entry name" value="Response_reg"/>
    <property type="match status" value="1"/>
</dbReference>
<dbReference type="STRING" id="1580092.NADRNF5_1240"/>
<dbReference type="SUPFAM" id="SSF52172">
    <property type="entry name" value="CheY-like"/>
    <property type="match status" value="1"/>
</dbReference>
<dbReference type="GeneID" id="24820439"/>
<dbReference type="KEGG" id="nin:NADRNF5_1240"/>
<dbReference type="InterPro" id="IPR011006">
    <property type="entry name" value="CheY-like_superfamily"/>
</dbReference>
<name>A0A0D5C309_9ARCH</name>
<dbReference type="InterPro" id="IPR040572">
    <property type="entry name" value="TackOD1"/>
</dbReference>
<evidence type="ECO:0000313" key="2">
    <source>
        <dbReference type="EMBL" id="AJW70928.1"/>
    </source>
</evidence>
<accession>A0A0D5C309</accession>
<dbReference type="HOGENOM" id="CLU_898992_0_0_2"/>
<gene>
    <name evidence="2" type="ORF">NADRNF5_1240</name>
</gene>
<sequence>MPPKNHIVIVEDSPAIGFLLKNYLEKLGYHQIHTCDTGAVAMATISDLISQKQAPIVLLDYMLPDMDAHSLLTQILEKQPDIRVILETATEKSDEGIKDLIRLGVCHYIEKPIRFENLKSVLVTIEKENSFFTNDSETLTDSKPNNDASLSIEEKIERALIMVKQASVSKIEDMVDKNDSTVQKHLEKLENDGKIITIDEIKEITCNSCNSTDTEQRFFCPSCKSSNFKLGKLIEHYDCGNISDENSYEKDLCPNCKKEIKALGVDHRVMQNHYICNDCNEFHADLSMEYVCLKCDNKFPLEKCKWKTSKIYKVVNM</sequence>
<keyword evidence="3" id="KW-1185">Reference proteome</keyword>
<dbReference type="PANTHER" id="PTHR45526:SF1">
    <property type="entry name" value="TRANSCRIPTIONAL REGULATORY PROTEIN DCUR-RELATED"/>
    <property type="match status" value="1"/>
</dbReference>
<dbReference type="InterPro" id="IPR051271">
    <property type="entry name" value="2C-system_Tx_regulators"/>
</dbReference>
<dbReference type="Proteomes" id="UP000032408">
    <property type="component" value="Chromosome"/>
</dbReference>
<feature type="domain" description="Response regulatory" evidence="1">
    <location>
        <begin position="6"/>
        <end position="126"/>
    </location>
</feature>